<reference evidence="2" key="2">
    <citation type="submission" date="2019-10" db="EMBL/GenBank/DDBJ databases">
        <title>Conservation and host-specific expression of non-tandemly repeated heterogenous ribosome RNA gene in arbuscular mycorrhizal fungi.</title>
        <authorList>
            <person name="Maeda T."/>
            <person name="Kobayashi Y."/>
            <person name="Nakagawa T."/>
            <person name="Ezawa T."/>
            <person name="Yamaguchi K."/>
            <person name="Bino T."/>
            <person name="Nishimoto Y."/>
            <person name="Shigenobu S."/>
            <person name="Kawaguchi M."/>
        </authorList>
    </citation>
    <scope>NUCLEOTIDE SEQUENCE</scope>
    <source>
        <strain evidence="2">HR1</strain>
    </source>
</reference>
<dbReference type="AlphaFoldDB" id="A0A2Z6Q6L8"/>
<protein>
    <submittedName>
        <fullName evidence="1">Uncharacterized protein</fullName>
    </submittedName>
</protein>
<dbReference type="Proteomes" id="UP000247702">
    <property type="component" value="Unassembled WGS sequence"/>
</dbReference>
<accession>A0A2Z6Q6L8</accession>
<evidence type="ECO:0000313" key="3">
    <source>
        <dbReference type="Proteomes" id="UP000247702"/>
    </source>
</evidence>
<dbReference type="EMBL" id="BLAL01000242">
    <property type="protein sequence ID" value="GES95474.1"/>
    <property type="molecule type" value="Genomic_DNA"/>
</dbReference>
<name>A0A2Z6Q6L8_9GLOM</name>
<organism evidence="1 3">
    <name type="scientific">Rhizophagus clarus</name>
    <dbReference type="NCBI Taxonomy" id="94130"/>
    <lineage>
        <taxon>Eukaryota</taxon>
        <taxon>Fungi</taxon>
        <taxon>Fungi incertae sedis</taxon>
        <taxon>Mucoromycota</taxon>
        <taxon>Glomeromycotina</taxon>
        <taxon>Glomeromycetes</taxon>
        <taxon>Glomerales</taxon>
        <taxon>Glomeraceae</taxon>
        <taxon>Rhizophagus</taxon>
    </lineage>
</organism>
<dbReference type="OrthoDB" id="2383906at2759"/>
<dbReference type="EMBL" id="BEXD01000202">
    <property type="protein sequence ID" value="GBB85235.1"/>
    <property type="molecule type" value="Genomic_DNA"/>
</dbReference>
<dbReference type="Proteomes" id="UP000615446">
    <property type="component" value="Unassembled WGS sequence"/>
</dbReference>
<comment type="caution">
    <text evidence="1">The sequence shown here is derived from an EMBL/GenBank/DDBJ whole genome shotgun (WGS) entry which is preliminary data.</text>
</comment>
<keyword evidence="3" id="KW-1185">Reference proteome</keyword>
<proteinExistence type="predicted"/>
<sequence>MSTKIRESKSSGTHRISYVQKINLNLSMRKTKRRAKLCPDCEVNADCIKLLSNKVNRIEEIVNSYYKNFPKKNTEKFSLFNVKFTLNKIPCELEYDLSNFTLENLQKLANFTTQNCNSFIANNNSNSLKKIDN</sequence>
<gene>
    <name evidence="2" type="ORF">RCL2_002214100</name>
    <name evidence="1" type="ORF">RclHR1_01180012</name>
</gene>
<evidence type="ECO:0000313" key="1">
    <source>
        <dbReference type="EMBL" id="GBB85235.1"/>
    </source>
</evidence>
<evidence type="ECO:0000313" key="2">
    <source>
        <dbReference type="EMBL" id="GES95474.1"/>
    </source>
</evidence>
<reference evidence="1 3" key="1">
    <citation type="submission" date="2017-11" db="EMBL/GenBank/DDBJ databases">
        <title>The genome of Rhizophagus clarus HR1 reveals common genetic basis of auxotrophy among arbuscular mycorrhizal fungi.</title>
        <authorList>
            <person name="Kobayashi Y."/>
        </authorList>
    </citation>
    <scope>NUCLEOTIDE SEQUENCE [LARGE SCALE GENOMIC DNA]</scope>
    <source>
        <strain evidence="1 3">HR1</strain>
    </source>
</reference>